<keyword evidence="2" id="KW-1185">Reference proteome</keyword>
<name>A0ABV5AD66_9BACL</name>
<dbReference type="InterPro" id="IPR023214">
    <property type="entry name" value="HAD_sf"/>
</dbReference>
<dbReference type="Pfam" id="PF08282">
    <property type="entry name" value="Hydrolase_3"/>
    <property type="match status" value="1"/>
</dbReference>
<dbReference type="InterPro" id="IPR036412">
    <property type="entry name" value="HAD-like_sf"/>
</dbReference>
<dbReference type="Gene3D" id="3.40.50.1000">
    <property type="entry name" value="HAD superfamily/HAD-like"/>
    <property type="match status" value="1"/>
</dbReference>
<dbReference type="PANTHER" id="PTHR10000:SF8">
    <property type="entry name" value="HAD SUPERFAMILY HYDROLASE-LIKE, TYPE 3"/>
    <property type="match status" value="1"/>
</dbReference>
<dbReference type="Proteomes" id="UP001579974">
    <property type="component" value="Unassembled WGS sequence"/>
</dbReference>
<dbReference type="SUPFAM" id="SSF56784">
    <property type="entry name" value="HAD-like"/>
    <property type="match status" value="1"/>
</dbReference>
<dbReference type="SFLD" id="SFLDG01140">
    <property type="entry name" value="C2.B:_Phosphomannomutase_and_P"/>
    <property type="match status" value="1"/>
</dbReference>
<reference evidence="1 2" key="1">
    <citation type="journal article" date="2024" name="Int. J. Mol. Sci.">
        <title>Exploration of Alicyclobacillus spp. Genome in Search of Antibiotic Resistance.</title>
        <authorList>
            <person name="Bucka-Kolendo J."/>
            <person name="Kiousi D.E."/>
            <person name="Dekowska A."/>
            <person name="Mikolajczuk-Szczyrba A."/>
            <person name="Karadedos D.M."/>
            <person name="Michael P."/>
            <person name="Galanis A."/>
            <person name="Sokolowska B."/>
        </authorList>
    </citation>
    <scope>NUCLEOTIDE SEQUENCE [LARGE SCALE GENOMIC DNA]</scope>
    <source>
        <strain evidence="1 2">KKP 3000</strain>
    </source>
</reference>
<protein>
    <submittedName>
        <fullName evidence="1">HAD family hydrolase</fullName>
        <ecNumber evidence="1">3.1.3.-</ecNumber>
    </submittedName>
</protein>
<dbReference type="EMBL" id="JBDXSU010000005">
    <property type="protein sequence ID" value="MFB5190210.1"/>
    <property type="molecule type" value="Genomic_DNA"/>
</dbReference>
<comment type="caution">
    <text evidence="1">The sequence shown here is derived from an EMBL/GenBank/DDBJ whole genome shotgun (WGS) entry which is preliminary data.</text>
</comment>
<dbReference type="RefSeq" id="WP_275473734.1">
    <property type="nucleotide sequence ID" value="NZ_CP162940.1"/>
</dbReference>
<gene>
    <name evidence="1" type="ORF">KKP3000_003655</name>
</gene>
<proteinExistence type="predicted"/>
<dbReference type="EC" id="3.1.3.-" evidence="1"/>
<dbReference type="InterPro" id="IPR000150">
    <property type="entry name" value="Cof"/>
</dbReference>
<dbReference type="SFLD" id="SFLDS00003">
    <property type="entry name" value="Haloacid_Dehalogenase"/>
    <property type="match status" value="1"/>
</dbReference>
<evidence type="ECO:0000313" key="1">
    <source>
        <dbReference type="EMBL" id="MFB5190210.1"/>
    </source>
</evidence>
<dbReference type="GO" id="GO:0016787">
    <property type="term" value="F:hydrolase activity"/>
    <property type="evidence" value="ECO:0007669"/>
    <property type="project" value="UniProtKB-KW"/>
</dbReference>
<dbReference type="NCBIfam" id="TIGR00099">
    <property type="entry name" value="Cof-subfamily"/>
    <property type="match status" value="1"/>
</dbReference>
<dbReference type="InterPro" id="IPR006379">
    <property type="entry name" value="HAD-SF_hydro_IIB"/>
</dbReference>
<keyword evidence="1" id="KW-0378">Hydrolase</keyword>
<evidence type="ECO:0000313" key="2">
    <source>
        <dbReference type="Proteomes" id="UP001579974"/>
    </source>
</evidence>
<dbReference type="NCBIfam" id="TIGR01484">
    <property type="entry name" value="HAD-SF-IIB"/>
    <property type="match status" value="1"/>
</dbReference>
<dbReference type="Gene3D" id="3.30.1240.10">
    <property type="match status" value="1"/>
</dbReference>
<sequence>MTTRWLISTDLDGTLLHPDGRPSQRAKDVFARLHEAGHVIVLASGRHWDHMVDIASFLDVPCYVVASNGAWIGRPDGQSFVSRLIAVEYVEKLERAMRGLPAVVIVTTKDDRLILRSGDPVVRERETWSAKVVDSIGDADIYKLTVMMDESVMDQVQLRLQQAFAGEPLAFARTDERTVDINAAGTSKGQAISVLADRLGIAKGHTIAFGNEMNDAGMLSTAGIGVAVKDANPDLLAYADTRTHASYEDGVAAWLEAFFVAERVS</sequence>
<accession>A0ABV5AD66</accession>
<dbReference type="PANTHER" id="PTHR10000">
    <property type="entry name" value="PHOSPHOSERINE PHOSPHATASE"/>
    <property type="match status" value="1"/>
</dbReference>
<organism evidence="1 2">
    <name type="scientific">Alicyclobacillus fastidiosus</name>
    <dbReference type="NCBI Taxonomy" id="392011"/>
    <lineage>
        <taxon>Bacteria</taxon>
        <taxon>Bacillati</taxon>
        <taxon>Bacillota</taxon>
        <taxon>Bacilli</taxon>
        <taxon>Bacillales</taxon>
        <taxon>Alicyclobacillaceae</taxon>
        <taxon>Alicyclobacillus</taxon>
    </lineage>
</organism>